<comment type="caution">
    <text evidence="1">The sequence shown here is derived from an EMBL/GenBank/DDBJ whole genome shotgun (WGS) entry which is preliminary data.</text>
</comment>
<organism evidence="1 2">
    <name type="scientific">Caerostris extrusa</name>
    <name type="common">Bark spider</name>
    <name type="synonym">Caerostris bankana</name>
    <dbReference type="NCBI Taxonomy" id="172846"/>
    <lineage>
        <taxon>Eukaryota</taxon>
        <taxon>Metazoa</taxon>
        <taxon>Ecdysozoa</taxon>
        <taxon>Arthropoda</taxon>
        <taxon>Chelicerata</taxon>
        <taxon>Arachnida</taxon>
        <taxon>Araneae</taxon>
        <taxon>Araneomorphae</taxon>
        <taxon>Entelegynae</taxon>
        <taxon>Araneoidea</taxon>
        <taxon>Araneidae</taxon>
        <taxon>Caerostris</taxon>
    </lineage>
</organism>
<dbReference type="EMBL" id="BPLR01010839">
    <property type="protein sequence ID" value="GIY42347.1"/>
    <property type="molecule type" value="Genomic_DNA"/>
</dbReference>
<protein>
    <submittedName>
        <fullName evidence="1">Uncharacterized protein</fullName>
    </submittedName>
</protein>
<keyword evidence="2" id="KW-1185">Reference proteome</keyword>
<name>A0AAV4TBR6_CAEEX</name>
<gene>
    <name evidence="1" type="ORF">CEXT_578191</name>
</gene>
<accession>A0AAV4TBR6</accession>
<reference evidence="1 2" key="1">
    <citation type="submission" date="2021-06" db="EMBL/GenBank/DDBJ databases">
        <title>Caerostris extrusa draft genome.</title>
        <authorList>
            <person name="Kono N."/>
            <person name="Arakawa K."/>
        </authorList>
    </citation>
    <scope>NUCLEOTIDE SEQUENCE [LARGE SCALE GENOMIC DNA]</scope>
</reference>
<evidence type="ECO:0000313" key="2">
    <source>
        <dbReference type="Proteomes" id="UP001054945"/>
    </source>
</evidence>
<evidence type="ECO:0000313" key="1">
    <source>
        <dbReference type="EMBL" id="GIY42347.1"/>
    </source>
</evidence>
<dbReference type="Proteomes" id="UP001054945">
    <property type="component" value="Unassembled WGS sequence"/>
</dbReference>
<dbReference type="AlphaFoldDB" id="A0AAV4TBR6"/>
<proteinExistence type="predicted"/>
<sequence>MNRFVMADFGPRLRLPISLSHKNIMEKKRDRLLLNRFSCGHKPIADMPVNHGCQLRNKRDVHMGLS</sequence>